<keyword evidence="5" id="KW-0862">Zinc</keyword>
<feature type="signal peptide" evidence="9">
    <location>
        <begin position="1"/>
        <end position="22"/>
    </location>
</feature>
<feature type="domain" description="Peptidase M14" evidence="10">
    <location>
        <begin position="56"/>
        <end position="363"/>
    </location>
</feature>
<evidence type="ECO:0000256" key="9">
    <source>
        <dbReference type="SAM" id="SignalP"/>
    </source>
</evidence>
<comment type="cofactor">
    <cofactor evidence="1">
        <name>Zn(2+)</name>
        <dbReference type="ChEBI" id="CHEBI:29105"/>
    </cofactor>
</comment>
<feature type="chain" id="PRO_5043318792" description="Peptidase M14 domain-containing protein" evidence="9">
    <location>
        <begin position="23"/>
        <end position="1253"/>
    </location>
</feature>
<organism evidence="11 12">
    <name type="scientific">Pseudomarimonas arenosa</name>
    <dbReference type="NCBI Taxonomy" id="2774145"/>
    <lineage>
        <taxon>Bacteria</taxon>
        <taxon>Pseudomonadati</taxon>
        <taxon>Pseudomonadota</taxon>
        <taxon>Gammaproteobacteria</taxon>
        <taxon>Lysobacterales</taxon>
        <taxon>Lysobacteraceae</taxon>
        <taxon>Pseudomarimonas</taxon>
    </lineage>
</organism>
<feature type="region of interest" description="Disordered" evidence="8">
    <location>
        <begin position="977"/>
        <end position="998"/>
    </location>
</feature>
<comment type="similarity">
    <text evidence="2 7">Belongs to the peptidase M14 family.</text>
</comment>
<protein>
    <recommendedName>
        <fullName evidence="10">Peptidase M14 domain-containing protein</fullName>
    </recommendedName>
</protein>
<dbReference type="AlphaFoldDB" id="A0AAW3ZMG1"/>
<evidence type="ECO:0000256" key="6">
    <source>
        <dbReference type="ARBA" id="ARBA00023049"/>
    </source>
</evidence>
<dbReference type="SMART" id="SM00631">
    <property type="entry name" value="Zn_pept"/>
    <property type="match status" value="1"/>
</dbReference>
<evidence type="ECO:0000256" key="2">
    <source>
        <dbReference type="ARBA" id="ARBA00005988"/>
    </source>
</evidence>
<keyword evidence="12" id="KW-1185">Reference proteome</keyword>
<evidence type="ECO:0000256" key="8">
    <source>
        <dbReference type="SAM" id="MobiDB-lite"/>
    </source>
</evidence>
<dbReference type="Proteomes" id="UP000613768">
    <property type="component" value="Unassembled WGS sequence"/>
</dbReference>
<evidence type="ECO:0000313" key="12">
    <source>
        <dbReference type="Proteomes" id="UP000613768"/>
    </source>
</evidence>
<keyword evidence="4" id="KW-0378">Hydrolase</keyword>
<comment type="caution">
    <text evidence="7">Lacks conserved residue(s) required for the propagation of feature annotation.</text>
</comment>
<dbReference type="Pfam" id="PF00246">
    <property type="entry name" value="Peptidase_M14"/>
    <property type="match status" value="1"/>
</dbReference>
<comment type="caution">
    <text evidence="11">The sequence shown here is derived from an EMBL/GenBank/DDBJ whole genome shotgun (WGS) entry which is preliminary data.</text>
</comment>
<gene>
    <name evidence="11" type="ORF">IFO71_14400</name>
</gene>
<evidence type="ECO:0000256" key="5">
    <source>
        <dbReference type="ARBA" id="ARBA00022833"/>
    </source>
</evidence>
<evidence type="ECO:0000256" key="7">
    <source>
        <dbReference type="PROSITE-ProRule" id="PRU01379"/>
    </source>
</evidence>
<evidence type="ECO:0000256" key="3">
    <source>
        <dbReference type="ARBA" id="ARBA00022670"/>
    </source>
</evidence>
<dbReference type="PANTHER" id="PTHR11705:SF143">
    <property type="entry name" value="SLL0236 PROTEIN"/>
    <property type="match status" value="1"/>
</dbReference>
<dbReference type="SUPFAM" id="SSF53187">
    <property type="entry name" value="Zn-dependent exopeptidases"/>
    <property type="match status" value="1"/>
</dbReference>
<dbReference type="EMBL" id="JACYTR010000035">
    <property type="protein sequence ID" value="MBD8526928.1"/>
    <property type="molecule type" value="Genomic_DNA"/>
</dbReference>
<evidence type="ECO:0000313" key="11">
    <source>
        <dbReference type="EMBL" id="MBD8526928.1"/>
    </source>
</evidence>
<dbReference type="PANTHER" id="PTHR11705">
    <property type="entry name" value="PROTEASE FAMILY M14 CARBOXYPEPTIDASE A,B"/>
    <property type="match status" value="1"/>
</dbReference>
<dbReference type="GO" id="GO:0004181">
    <property type="term" value="F:metallocarboxypeptidase activity"/>
    <property type="evidence" value="ECO:0007669"/>
    <property type="project" value="InterPro"/>
</dbReference>
<evidence type="ECO:0000259" key="10">
    <source>
        <dbReference type="PROSITE" id="PS52035"/>
    </source>
</evidence>
<dbReference type="GO" id="GO:0005615">
    <property type="term" value="C:extracellular space"/>
    <property type="evidence" value="ECO:0007669"/>
    <property type="project" value="TreeGrafter"/>
</dbReference>
<evidence type="ECO:0000256" key="1">
    <source>
        <dbReference type="ARBA" id="ARBA00001947"/>
    </source>
</evidence>
<dbReference type="PROSITE" id="PS52035">
    <property type="entry name" value="PEPTIDASE_M14"/>
    <property type="match status" value="1"/>
</dbReference>
<keyword evidence="9" id="KW-0732">Signal</keyword>
<dbReference type="InterPro" id="IPR000834">
    <property type="entry name" value="Peptidase_M14"/>
</dbReference>
<reference evidence="11 12" key="1">
    <citation type="submission" date="2020-09" db="EMBL/GenBank/DDBJ databases">
        <title>Pseudoxanthomonas sp. CAU 1598 isolated from sand of Yaerae Beach.</title>
        <authorList>
            <person name="Kim W."/>
        </authorList>
    </citation>
    <scope>NUCLEOTIDE SEQUENCE [LARGE SCALE GENOMIC DNA]</scope>
    <source>
        <strain evidence="11 12">CAU 1598</strain>
    </source>
</reference>
<name>A0AAW3ZMG1_9GAMM</name>
<sequence>MIKPMLALGGALLISVAGLAGAQSVVRYTENQSGNNLRALGYPVPMPVASLTPVDGFRDYASIDARLRGLEQESDQLQGHDVGSTRAGRTVRAYVVSDPDGVDVEGRAESAFFINAGIHAREWGTPEISTYLIERMLAGAEDQALVRYLLDNSRLVIIPVLNVDGFQQTQRFPDQAIVGADPRVPSDWPRDGRMRRKNMLGVDENLNSLADHLLGVDLNRNHPPFWGTVTNGGQLTSVQDLTYRGASAQSEPETQAVLAAAELGPVSRMRLGIDVHSFSQVFFSSNTSRARLNSIQADLLATLGAHHGQQPTANGQPNGKFYGDVPDPPNRGIGVLAEYFAYTWLVPAWTLEIEPVNSGAEYGGTGVSHSGFVLPNSQVRRVREAWAESHLVAFYVMSGPAHLSRIRVRAASDGALLLERRWQYNPQTQARELLVEQSEPLLAGQEVLLELGFSKPMRQRRGGVVDVFPGVGAVSAHPALSLLGANGERIPVDTQAGFWGGAEQRLRYIDDSFVLPMTLPENVDSLQIEVQVRDMAGRNLDSNAATPVDWVSGAWSSLEDVSGVAGDVGGADRSSLILNISTTVAPVGVTQESSPTIAGEGDAMKLSFARSADSAVGAVLLRAQLDGGEGVNLSWSDGEAGPKSVLVPVADDAEMQGDRDTPFTVVAMVDGQAQPFAAGTVRVLDNERPGKIVMRARSDAFATLAGLVDVDSSSRELVADGGRDYRGPSNPLALCQQFAFEAPLVVYGNRSHWLPGDSACTVSQLSGEGLVELHDVVLDGRRENGDRIPLLLGNDAGLSLNRVILQQAEGYAISTTGALSMTGSALLDSALSAAGRTGSIALIEAAQASIDNSSSLDLGGDGAVLLQDSIFAFSGGQPSTIRSLSTAGELADEFRIRGDTLLSASLHLGEPVPVIGPLPICSGVQSGGFNIARTSHCFQPIESDLVGVAVGDTARIGADAAYKPPLAQAIDFGGECGPVDQRGAPRPQAASPGAEPKCDAGSVELGVNPWRGFWIPERSGHGIDMQTRDNILFLLWYTYNEQGLPTAYQAAAPLTGPSWSGRLKLASRDMQSGQVSLTEVGDIGIDFSSDSAARLSWKFDARSSGGSEDISAFAFAHGEPRIDITGTWFPPTLNGYGASVNRRGEVTAIAIYYYDDSGQQRWALGTSDGRDAGRFEMSSYTGFCPDCSNLTFPVRLEPAGTVDLHMLTPQRLRLDSALTYPGQQGGGWQAEGLDMIPLGDPVDNRDVAATLGN</sequence>
<dbReference type="GO" id="GO:0006508">
    <property type="term" value="P:proteolysis"/>
    <property type="evidence" value="ECO:0007669"/>
    <property type="project" value="UniProtKB-KW"/>
</dbReference>
<keyword evidence="6" id="KW-0482">Metalloprotease</keyword>
<keyword evidence="3" id="KW-0645">Protease</keyword>
<evidence type="ECO:0000256" key="4">
    <source>
        <dbReference type="ARBA" id="ARBA00022801"/>
    </source>
</evidence>
<accession>A0AAW3ZMG1</accession>
<dbReference type="GO" id="GO:0008270">
    <property type="term" value="F:zinc ion binding"/>
    <property type="evidence" value="ECO:0007669"/>
    <property type="project" value="InterPro"/>
</dbReference>
<proteinExistence type="inferred from homology"/>
<dbReference type="Gene3D" id="3.40.630.10">
    <property type="entry name" value="Zn peptidases"/>
    <property type="match status" value="1"/>
</dbReference>
<dbReference type="RefSeq" id="WP_192030348.1">
    <property type="nucleotide sequence ID" value="NZ_JACYTR010000035.1"/>
</dbReference>